<dbReference type="InterPro" id="IPR052164">
    <property type="entry name" value="Anthracycline_SecMetBiosynth"/>
</dbReference>
<dbReference type="Gene3D" id="3.10.180.10">
    <property type="entry name" value="2,3-Dihydroxybiphenyl 1,2-Dioxygenase, domain 1"/>
    <property type="match status" value="2"/>
</dbReference>
<proteinExistence type="predicted"/>
<dbReference type="PANTHER" id="PTHR33993">
    <property type="entry name" value="GLYOXALASE-RELATED"/>
    <property type="match status" value="1"/>
</dbReference>
<dbReference type="OrthoDB" id="9793039at2"/>
<name>B8CUW3_SHEPW</name>
<evidence type="ECO:0000313" key="2">
    <source>
        <dbReference type="EMBL" id="ACJ31439.1"/>
    </source>
</evidence>
<sequence>MKIDQYFQGQPCWVELESVDVAVSKQFYHALFNWDIVDMPIPQGTYSMFNLEGDDLGAMYQLPDEMITAGDKSHWLIYFAVENLENSLIDVTGAGGTIVLGPHDVGEAGSMAVIRDLEGAKFALWQAKNHIGARRAAEAGTLCWVELACRKTKDAKSFYSHILGWGSRKADMENIEYTEWQVGTQDIGGMMKMTAEWGDMPAHWMSYFTVDDCDAKAAKLAELGGAVCVPPTDIANVGRFAVVNDPAGAVFSIIELRMNS</sequence>
<feature type="domain" description="VOC" evidence="1">
    <location>
        <begin position="141"/>
        <end position="256"/>
    </location>
</feature>
<feature type="domain" description="VOC" evidence="1">
    <location>
        <begin position="10"/>
        <end position="127"/>
    </location>
</feature>
<dbReference type="Proteomes" id="UP000000753">
    <property type="component" value="Chromosome"/>
</dbReference>
<dbReference type="InterPro" id="IPR029068">
    <property type="entry name" value="Glyas_Bleomycin-R_OHBP_Dase"/>
</dbReference>
<dbReference type="PROSITE" id="PS51819">
    <property type="entry name" value="VOC"/>
    <property type="match status" value="2"/>
</dbReference>
<dbReference type="eggNOG" id="COG3324">
    <property type="taxonomic scope" value="Bacteria"/>
</dbReference>
<keyword evidence="3" id="KW-1185">Reference proteome</keyword>
<dbReference type="HOGENOM" id="CLU_069623_3_0_6"/>
<evidence type="ECO:0000259" key="1">
    <source>
        <dbReference type="PROSITE" id="PS51819"/>
    </source>
</evidence>
<dbReference type="CDD" id="cd07247">
    <property type="entry name" value="SgaA_N_like"/>
    <property type="match status" value="2"/>
</dbReference>
<organism evidence="2 3">
    <name type="scientific">Shewanella piezotolerans (strain WP3 / JCM 13877)</name>
    <dbReference type="NCBI Taxonomy" id="225849"/>
    <lineage>
        <taxon>Bacteria</taxon>
        <taxon>Pseudomonadati</taxon>
        <taxon>Pseudomonadota</taxon>
        <taxon>Gammaproteobacteria</taxon>
        <taxon>Alteromonadales</taxon>
        <taxon>Shewanellaceae</taxon>
        <taxon>Shewanella</taxon>
    </lineage>
</organism>
<dbReference type="STRING" id="225849.swp_4813"/>
<dbReference type="KEGG" id="swp:swp_4813"/>
<dbReference type="Pfam" id="PF00903">
    <property type="entry name" value="Glyoxalase"/>
    <property type="match status" value="2"/>
</dbReference>
<dbReference type="InterPro" id="IPR037523">
    <property type="entry name" value="VOC_core"/>
</dbReference>
<dbReference type="InterPro" id="IPR004360">
    <property type="entry name" value="Glyas_Fos-R_dOase_dom"/>
</dbReference>
<dbReference type="RefSeq" id="WP_020914769.1">
    <property type="nucleotide sequence ID" value="NC_011566.1"/>
</dbReference>
<accession>B8CUW3</accession>
<evidence type="ECO:0000313" key="3">
    <source>
        <dbReference type="Proteomes" id="UP000000753"/>
    </source>
</evidence>
<dbReference type="AlphaFoldDB" id="B8CUW3"/>
<reference evidence="2 3" key="1">
    <citation type="journal article" date="2008" name="PLoS ONE">
        <title>Environmental adaptation: genomic analysis of the piezotolerant and psychrotolerant deep-sea iron reducing bacterium Shewanella piezotolerans WP3.</title>
        <authorList>
            <person name="Wang F."/>
            <person name="Wang J."/>
            <person name="Jian H."/>
            <person name="Zhang B."/>
            <person name="Li S."/>
            <person name="Wang F."/>
            <person name="Zeng X."/>
            <person name="Gao L."/>
            <person name="Bartlett D.H."/>
            <person name="Yu J."/>
            <person name="Hu S."/>
            <person name="Xiao X."/>
        </authorList>
    </citation>
    <scope>NUCLEOTIDE SEQUENCE [LARGE SCALE GENOMIC DNA]</scope>
    <source>
        <strain evidence="3">WP3 / JCM 13877</strain>
    </source>
</reference>
<dbReference type="EMBL" id="CP000472">
    <property type="protein sequence ID" value="ACJ31439.1"/>
    <property type="molecule type" value="Genomic_DNA"/>
</dbReference>
<gene>
    <name evidence="2" type="ordered locus">swp_4813</name>
</gene>
<dbReference type="SUPFAM" id="SSF54593">
    <property type="entry name" value="Glyoxalase/Bleomycin resistance protein/Dihydroxybiphenyl dioxygenase"/>
    <property type="match status" value="2"/>
</dbReference>
<dbReference type="PANTHER" id="PTHR33993:SF14">
    <property type="entry name" value="GB|AAF24581.1"/>
    <property type="match status" value="1"/>
</dbReference>
<protein>
    <submittedName>
        <fullName evidence="2">Glyoxalase/bleomycin resistance protein/dioxygenase</fullName>
    </submittedName>
</protein>